<evidence type="ECO:0000256" key="4">
    <source>
        <dbReference type="HAMAP-Rule" id="MF_00749"/>
    </source>
</evidence>
<dbReference type="InterPro" id="IPR036442">
    <property type="entry name" value="ProQ/FinO_sf"/>
</dbReference>
<evidence type="ECO:0000256" key="1">
    <source>
        <dbReference type="ARBA" id="ARBA00022490"/>
    </source>
</evidence>
<organism evidence="7 8">
    <name type="scientific">Corallincola platygyrae</name>
    <dbReference type="NCBI Taxonomy" id="1193278"/>
    <lineage>
        <taxon>Bacteria</taxon>
        <taxon>Pseudomonadati</taxon>
        <taxon>Pseudomonadota</taxon>
        <taxon>Gammaproteobacteria</taxon>
        <taxon>Alteromonadales</taxon>
        <taxon>Psychromonadaceae</taxon>
        <taxon>Corallincola</taxon>
    </lineage>
</organism>
<dbReference type="HAMAP" id="MF_00749">
    <property type="entry name" value="ProQ"/>
    <property type="match status" value="1"/>
</dbReference>
<dbReference type="NCBIfam" id="NF003434">
    <property type="entry name" value="PRK04950.1"/>
    <property type="match status" value="1"/>
</dbReference>
<dbReference type="PANTHER" id="PTHR38106">
    <property type="entry name" value="RNA CHAPERONE PROQ"/>
    <property type="match status" value="1"/>
</dbReference>
<dbReference type="RefSeq" id="WP_345340265.1">
    <property type="nucleotide sequence ID" value="NZ_BAABLI010000014.1"/>
</dbReference>
<accession>A0ABW4XLL2</accession>
<evidence type="ECO:0000259" key="6">
    <source>
        <dbReference type="SMART" id="SM00945"/>
    </source>
</evidence>
<gene>
    <name evidence="4 7" type="primary">proQ</name>
    <name evidence="7" type="ORF">ACFSJ3_06660</name>
</gene>
<name>A0ABW4XLL2_9GAMM</name>
<evidence type="ECO:0000256" key="3">
    <source>
        <dbReference type="ARBA" id="ARBA00023186"/>
    </source>
</evidence>
<sequence length="212" mass="23332">MENQTKAQAIENTLKLLTETFPACFSASGEAKPLKIGIFKDLAERFAENEDVSKTQLRVALRRYTSGWRYLESVKAGVERVDLDGAPAGTVSEEHADHAAQQVAESKQRAAERKKQRMAKKQSEKKPARPSKPKNSAPKKGTKPKNSSPKAKELELKDATLDTLAVDQAVVMTLGTRPVKGVITDITKGEVQVRLATGMVMKVQPEHLKLEK</sequence>
<feature type="region of interest" description="Disordered" evidence="5">
    <location>
        <begin position="88"/>
        <end position="155"/>
    </location>
</feature>
<keyword evidence="1 4" id="KW-0963">Cytoplasm</keyword>
<comment type="caution">
    <text evidence="7">The sequence shown here is derived from an EMBL/GenBank/DDBJ whole genome shotgun (WGS) entry which is preliminary data.</text>
</comment>
<reference evidence="8" key="1">
    <citation type="journal article" date="2019" name="Int. J. Syst. Evol. Microbiol.">
        <title>The Global Catalogue of Microorganisms (GCM) 10K type strain sequencing project: providing services to taxonomists for standard genome sequencing and annotation.</title>
        <authorList>
            <consortium name="The Broad Institute Genomics Platform"/>
            <consortium name="The Broad Institute Genome Sequencing Center for Infectious Disease"/>
            <person name="Wu L."/>
            <person name="Ma J."/>
        </authorList>
    </citation>
    <scope>NUCLEOTIDE SEQUENCE [LARGE SCALE GENOMIC DNA]</scope>
    <source>
        <strain evidence="8">CGMCC 1.10992</strain>
    </source>
</reference>
<dbReference type="EMBL" id="JBHUHT010000009">
    <property type="protein sequence ID" value="MFD2095665.1"/>
    <property type="molecule type" value="Genomic_DNA"/>
</dbReference>
<keyword evidence="2 4" id="KW-0694">RNA-binding</keyword>
<dbReference type="Proteomes" id="UP001597380">
    <property type="component" value="Unassembled WGS sequence"/>
</dbReference>
<comment type="function">
    <text evidence="4">RNA chaperone with significant RNA binding, RNA strand exchange and RNA duplexing activities.</text>
</comment>
<proteinExistence type="inferred from homology"/>
<protein>
    <recommendedName>
        <fullName evidence="4">RNA chaperone ProQ</fullName>
    </recommendedName>
</protein>
<comment type="subcellular location">
    <subcellularLocation>
        <location evidence="4">Cytoplasm</location>
    </subcellularLocation>
</comment>
<dbReference type="PANTHER" id="PTHR38106:SF1">
    <property type="entry name" value="RNA CHAPERONE PROQ"/>
    <property type="match status" value="1"/>
</dbReference>
<dbReference type="SUPFAM" id="SSF48657">
    <property type="entry name" value="FinO-like"/>
    <property type="match status" value="1"/>
</dbReference>
<dbReference type="Pfam" id="PF04352">
    <property type="entry name" value="ProQ"/>
    <property type="match status" value="1"/>
</dbReference>
<feature type="domain" description="ProQ/FinO" evidence="6">
    <location>
        <begin position="5"/>
        <end position="119"/>
    </location>
</feature>
<keyword evidence="8" id="KW-1185">Reference proteome</keyword>
<evidence type="ECO:0000313" key="7">
    <source>
        <dbReference type="EMBL" id="MFD2095665.1"/>
    </source>
</evidence>
<dbReference type="InterPro" id="IPR016103">
    <property type="entry name" value="ProQ/FinO"/>
</dbReference>
<evidence type="ECO:0000256" key="2">
    <source>
        <dbReference type="ARBA" id="ARBA00022884"/>
    </source>
</evidence>
<evidence type="ECO:0000313" key="8">
    <source>
        <dbReference type="Proteomes" id="UP001597380"/>
    </source>
</evidence>
<dbReference type="SMART" id="SM00945">
    <property type="entry name" value="ProQ"/>
    <property type="match status" value="1"/>
</dbReference>
<dbReference type="Pfam" id="PF17516">
    <property type="entry name" value="ProQ_C"/>
    <property type="match status" value="1"/>
</dbReference>
<keyword evidence="3 4" id="KW-0143">Chaperone</keyword>
<comment type="similarity">
    <text evidence="4">Belongs to the ProQ family.</text>
</comment>
<dbReference type="InterPro" id="IPR023529">
    <property type="entry name" value="ProQ"/>
</dbReference>
<evidence type="ECO:0000256" key="5">
    <source>
        <dbReference type="SAM" id="MobiDB-lite"/>
    </source>
</evidence>
<dbReference type="InterPro" id="IPR035236">
    <property type="entry name" value="ProQ_C"/>
</dbReference>
<dbReference type="Gene3D" id="1.10.1710.10">
    <property type="entry name" value="ProQ/FinO domain"/>
    <property type="match status" value="1"/>
</dbReference>